<keyword evidence="5" id="KW-0378">Hydrolase</keyword>
<evidence type="ECO:0000313" key="9">
    <source>
        <dbReference type="EMBL" id="MBC8535671.1"/>
    </source>
</evidence>
<feature type="binding site" evidence="8">
    <location>
        <position position="230"/>
    </location>
    <ligand>
        <name>Zn(2+)</name>
        <dbReference type="ChEBI" id="CHEBI:29105"/>
        <label>1</label>
    </ligand>
</feature>
<evidence type="ECO:0000256" key="7">
    <source>
        <dbReference type="PIRSR" id="PIRSR001123-1"/>
    </source>
</evidence>
<evidence type="ECO:0000256" key="2">
    <source>
        <dbReference type="ARBA" id="ARBA00022438"/>
    </source>
</evidence>
<dbReference type="Gene3D" id="3.40.630.10">
    <property type="entry name" value="Zn peptidases"/>
    <property type="match status" value="1"/>
</dbReference>
<gene>
    <name evidence="9" type="ORF">H8695_03065</name>
</gene>
<dbReference type="AlphaFoldDB" id="A0A926HUL0"/>
<dbReference type="SUPFAM" id="SSF101821">
    <property type="entry name" value="Aminopeptidase/glucanase lid domain"/>
    <property type="match status" value="1"/>
</dbReference>
<dbReference type="PANTHER" id="PTHR32481">
    <property type="entry name" value="AMINOPEPTIDASE"/>
    <property type="match status" value="1"/>
</dbReference>
<proteinExistence type="inferred from homology"/>
<dbReference type="Pfam" id="PF05343">
    <property type="entry name" value="Peptidase_M42"/>
    <property type="match status" value="1"/>
</dbReference>
<comment type="cofactor">
    <cofactor evidence="8">
        <name>a divalent metal cation</name>
        <dbReference type="ChEBI" id="CHEBI:60240"/>
    </cofactor>
    <text evidence="8">Binds 2 divalent metal cations per subunit.</text>
</comment>
<evidence type="ECO:0000313" key="10">
    <source>
        <dbReference type="Proteomes" id="UP000620366"/>
    </source>
</evidence>
<dbReference type="EMBL" id="JACRSP010000001">
    <property type="protein sequence ID" value="MBC8535671.1"/>
    <property type="molecule type" value="Genomic_DNA"/>
</dbReference>
<organism evidence="9 10">
    <name type="scientific">Feifania hominis</name>
    <dbReference type="NCBI Taxonomy" id="2763660"/>
    <lineage>
        <taxon>Bacteria</taxon>
        <taxon>Bacillati</taxon>
        <taxon>Bacillota</taxon>
        <taxon>Clostridia</taxon>
        <taxon>Eubacteriales</taxon>
        <taxon>Feifaniaceae</taxon>
        <taxon>Feifania</taxon>
    </lineage>
</organism>
<dbReference type="SUPFAM" id="SSF53187">
    <property type="entry name" value="Zn-dependent exopeptidases"/>
    <property type="match status" value="1"/>
</dbReference>
<dbReference type="InterPro" id="IPR051464">
    <property type="entry name" value="Peptidase_M42_aminopept"/>
</dbReference>
<feature type="binding site" evidence="8">
    <location>
        <position position="65"/>
    </location>
    <ligand>
        <name>Zn(2+)</name>
        <dbReference type="ChEBI" id="CHEBI:29105"/>
        <label>1</label>
    </ligand>
</feature>
<evidence type="ECO:0000256" key="5">
    <source>
        <dbReference type="ARBA" id="ARBA00022801"/>
    </source>
</evidence>
<reference evidence="9" key="1">
    <citation type="submission" date="2020-08" db="EMBL/GenBank/DDBJ databases">
        <title>Genome public.</title>
        <authorList>
            <person name="Liu C."/>
            <person name="Sun Q."/>
        </authorList>
    </citation>
    <scope>NUCLEOTIDE SEQUENCE</scope>
    <source>
        <strain evidence="9">BX7</strain>
    </source>
</reference>
<dbReference type="Proteomes" id="UP000620366">
    <property type="component" value="Unassembled WGS sequence"/>
</dbReference>
<dbReference type="PIRSF" id="PIRSF001123">
    <property type="entry name" value="PepA_GA"/>
    <property type="match status" value="1"/>
</dbReference>
<dbReference type="GO" id="GO:0046872">
    <property type="term" value="F:metal ion binding"/>
    <property type="evidence" value="ECO:0007669"/>
    <property type="project" value="UniProtKB-UniRule"/>
</dbReference>
<comment type="caution">
    <text evidence="9">The sequence shown here is derived from an EMBL/GenBank/DDBJ whole genome shotgun (WGS) entry which is preliminary data.</text>
</comment>
<dbReference type="PANTHER" id="PTHR32481:SF6">
    <property type="entry name" value="ENDOGLUCANASE"/>
    <property type="match status" value="1"/>
</dbReference>
<evidence type="ECO:0000256" key="4">
    <source>
        <dbReference type="ARBA" id="ARBA00022723"/>
    </source>
</evidence>
<keyword evidence="3" id="KW-0645">Protease</keyword>
<keyword evidence="10" id="KW-1185">Reference proteome</keyword>
<accession>A0A926HUL0</accession>
<dbReference type="RefSeq" id="WP_249299400.1">
    <property type="nucleotide sequence ID" value="NZ_JACRSP010000001.1"/>
</dbReference>
<keyword evidence="4 8" id="KW-0479">Metal-binding</keyword>
<comment type="similarity">
    <text evidence="1 6">Belongs to the peptidase M42 family.</text>
</comment>
<evidence type="ECO:0000256" key="6">
    <source>
        <dbReference type="PIRNR" id="PIRNR001123"/>
    </source>
</evidence>
<feature type="binding site" evidence="8">
    <location>
        <position position="314"/>
    </location>
    <ligand>
        <name>Zn(2+)</name>
        <dbReference type="ChEBI" id="CHEBI:29105"/>
        <label>2</label>
    </ligand>
</feature>
<dbReference type="InterPro" id="IPR008007">
    <property type="entry name" value="Peptidase_M42"/>
</dbReference>
<feature type="binding site" evidence="8">
    <location>
        <position position="175"/>
    </location>
    <ligand>
        <name>Zn(2+)</name>
        <dbReference type="ChEBI" id="CHEBI:29105"/>
        <label>2</label>
    </ligand>
</feature>
<protein>
    <submittedName>
        <fullName evidence="9">M20/M25/M40 family metallo-hydrolase</fullName>
    </submittedName>
</protein>
<evidence type="ECO:0000256" key="3">
    <source>
        <dbReference type="ARBA" id="ARBA00022670"/>
    </source>
</evidence>
<evidence type="ECO:0000256" key="8">
    <source>
        <dbReference type="PIRSR" id="PIRSR001123-2"/>
    </source>
</evidence>
<dbReference type="GO" id="GO:0006508">
    <property type="term" value="P:proteolysis"/>
    <property type="evidence" value="ECO:0007669"/>
    <property type="project" value="UniProtKB-KW"/>
</dbReference>
<sequence length="344" mass="38091">MDCKEVLFELSACYGVSGRENEAGEYIREKLSFYLDEVTLDRSGNVVGFRRCGRENAKCLMLDAHLDEIGMMVTEITEDGFLHFENIAGVDSRILLANEVVVHGRERLYGIVSCKPPHMNTPEERKKTVQVADLVVDIGLPVERVRELVSVGDVISLRRTSVELRNGRVAGKSFDDRAGTAAILYCLDKLRETQLPFDLAVLISTQEETGMRGAKTGTYLIDPDEAIAIDVSHAYTPDAKKEETARLGEGPMVGIAPILDRAISKKLISLAEKEDIPYQVEVMGGSTGTNAYAIQISRSGVRTGLLSIPMTYMHTCIETIVLDDLKNTGELLCAYVRAKRKEWE</sequence>
<dbReference type="Gene3D" id="2.40.30.40">
    <property type="entry name" value="Peptidase M42, domain 2"/>
    <property type="match status" value="1"/>
</dbReference>
<dbReference type="GO" id="GO:0004177">
    <property type="term" value="F:aminopeptidase activity"/>
    <property type="evidence" value="ECO:0007669"/>
    <property type="project" value="UniProtKB-UniRule"/>
</dbReference>
<feature type="binding site" evidence="8">
    <location>
        <position position="175"/>
    </location>
    <ligand>
        <name>Zn(2+)</name>
        <dbReference type="ChEBI" id="CHEBI:29105"/>
        <label>1</label>
    </ligand>
</feature>
<feature type="active site" description="Proton acceptor" evidence="7">
    <location>
        <position position="207"/>
    </location>
</feature>
<name>A0A926HUL0_9FIRM</name>
<dbReference type="InterPro" id="IPR023367">
    <property type="entry name" value="Peptidase_M42_dom2"/>
</dbReference>
<feature type="binding site" evidence="8">
    <location>
        <position position="208"/>
    </location>
    <ligand>
        <name>Zn(2+)</name>
        <dbReference type="ChEBI" id="CHEBI:29105"/>
        <label>2</label>
    </ligand>
</feature>
<evidence type="ECO:0000256" key="1">
    <source>
        <dbReference type="ARBA" id="ARBA00006272"/>
    </source>
</evidence>
<keyword evidence="2" id="KW-0031">Aminopeptidase</keyword>